<keyword evidence="2" id="KW-1185">Reference proteome</keyword>
<feature type="non-terminal residue" evidence="1">
    <location>
        <position position="132"/>
    </location>
</feature>
<protein>
    <submittedName>
        <fullName evidence="1">Uncharacterized protein</fullName>
    </submittedName>
</protein>
<proteinExistence type="predicted"/>
<reference evidence="2" key="1">
    <citation type="submission" date="2016-06" db="EMBL/GenBank/DDBJ databases">
        <title>Parallel loss of symbiosis genes in relatives of nitrogen-fixing non-legume Parasponia.</title>
        <authorList>
            <person name="Van Velzen R."/>
            <person name="Holmer R."/>
            <person name="Bu F."/>
            <person name="Rutten L."/>
            <person name="Van Zeijl A."/>
            <person name="Liu W."/>
            <person name="Santuari L."/>
            <person name="Cao Q."/>
            <person name="Sharma T."/>
            <person name="Shen D."/>
            <person name="Roswanjaya Y."/>
            <person name="Wardhani T."/>
            <person name="Kalhor M.S."/>
            <person name="Jansen J."/>
            <person name="Van den Hoogen J."/>
            <person name="Gungor B."/>
            <person name="Hartog M."/>
            <person name="Hontelez J."/>
            <person name="Verver J."/>
            <person name="Yang W.-C."/>
            <person name="Schijlen E."/>
            <person name="Repin R."/>
            <person name="Schilthuizen M."/>
            <person name="Schranz E."/>
            <person name="Heidstra R."/>
            <person name="Miyata K."/>
            <person name="Fedorova E."/>
            <person name="Kohlen W."/>
            <person name="Bisseling T."/>
            <person name="Smit S."/>
            <person name="Geurts R."/>
        </authorList>
    </citation>
    <scope>NUCLEOTIDE SEQUENCE [LARGE SCALE GENOMIC DNA]</scope>
    <source>
        <strain evidence="2">cv. WU1-14</strain>
    </source>
</reference>
<comment type="caution">
    <text evidence="1">The sequence shown here is derived from an EMBL/GenBank/DDBJ whole genome shotgun (WGS) entry which is preliminary data.</text>
</comment>
<evidence type="ECO:0000313" key="1">
    <source>
        <dbReference type="EMBL" id="PON35044.1"/>
    </source>
</evidence>
<evidence type="ECO:0000313" key="2">
    <source>
        <dbReference type="Proteomes" id="UP000237105"/>
    </source>
</evidence>
<dbReference type="EMBL" id="JXTB01000630">
    <property type="protein sequence ID" value="PON35044.1"/>
    <property type="molecule type" value="Genomic_DNA"/>
</dbReference>
<accession>A0A2P5AET3</accession>
<organism evidence="1 2">
    <name type="scientific">Parasponia andersonii</name>
    <name type="common">Sponia andersonii</name>
    <dbReference type="NCBI Taxonomy" id="3476"/>
    <lineage>
        <taxon>Eukaryota</taxon>
        <taxon>Viridiplantae</taxon>
        <taxon>Streptophyta</taxon>
        <taxon>Embryophyta</taxon>
        <taxon>Tracheophyta</taxon>
        <taxon>Spermatophyta</taxon>
        <taxon>Magnoliopsida</taxon>
        <taxon>eudicotyledons</taxon>
        <taxon>Gunneridae</taxon>
        <taxon>Pentapetalae</taxon>
        <taxon>rosids</taxon>
        <taxon>fabids</taxon>
        <taxon>Rosales</taxon>
        <taxon>Cannabaceae</taxon>
        <taxon>Parasponia</taxon>
    </lineage>
</organism>
<dbReference type="AlphaFoldDB" id="A0A2P5AET3"/>
<name>A0A2P5AET3_PARAD</name>
<gene>
    <name evidence="1" type="ORF">PanWU01x14_339280</name>
</gene>
<dbReference type="Proteomes" id="UP000237105">
    <property type="component" value="Unassembled WGS sequence"/>
</dbReference>
<sequence>MGGSRPCFPLATRIAKMFLTGICWQALVMQLLPLRTFSQIVTSDVTPIVRAFLKSAGKFLLHSSFLFARFLGSSTSDVTPIVRAFLRSADKFLLHSSFLFVRFLGSSTSDVIPIVRSFLRSAGKFLLHSSFL</sequence>